<feature type="transmembrane region" description="Helical" evidence="1">
    <location>
        <begin position="124"/>
        <end position="146"/>
    </location>
</feature>
<keyword evidence="1" id="KW-0472">Membrane</keyword>
<protein>
    <submittedName>
        <fullName evidence="2">Peptidase M48 Ste24p</fullName>
    </submittedName>
</protein>
<feature type="transmembrane region" description="Helical" evidence="1">
    <location>
        <begin position="86"/>
        <end position="104"/>
    </location>
</feature>
<proteinExistence type="predicted"/>
<gene>
    <name evidence="2" type="ORF">H7U19_07525</name>
</gene>
<comment type="caution">
    <text evidence="2">The sequence shown here is derived from an EMBL/GenBank/DDBJ whole genome shotgun (WGS) entry which is preliminary data.</text>
</comment>
<feature type="transmembrane region" description="Helical" evidence="1">
    <location>
        <begin position="153"/>
        <end position="175"/>
    </location>
</feature>
<name>A0A923HDP5_9FLAO</name>
<evidence type="ECO:0000313" key="2">
    <source>
        <dbReference type="EMBL" id="MBC3758248.1"/>
    </source>
</evidence>
<dbReference type="AlphaFoldDB" id="A0A923HDP5"/>
<dbReference type="EMBL" id="JACNMF010000002">
    <property type="protein sequence ID" value="MBC3758248.1"/>
    <property type="molecule type" value="Genomic_DNA"/>
</dbReference>
<keyword evidence="1" id="KW-0812">Transmembrane</keyword>
<keyword evidence="3" id="KW-1185">Reference proteome</keyword>
<feature type="transmembrane region" description="Helical" evidence="1">
    <location>
        <begin position="12"/>
        <end position="33"/>
    </location>
</feature>
<dbReference type="RefSeq" id="WP_186560842.1">
    <property type="nucleotide sequence ID" value="NZ_JACNMF010000002.1"/>
</dbReference>
<organism evidence="2 3">
    <name type="scientific">Hyunsoonleella aquatilis</name>
    <dbReference type="NCBI Taxonomy" id="2762758"/>
    <lineage>
        <taxon>Bacteria</taxon>
        <taxon>Pseudomonadati</taxon>
        <taxon>Bacteroidota</taxon>
        <taxon>Flavobacteriia</taxon>
        <taxon>Flavobacteriales</taxon>
        <taxon>Flavobacteriaceae</taxon>
    </lineage>
</organism>
<evidence type="ECO:0000313" key="3">
    <source>
        <dbReference type="Proteomes" id="UP000656244"/>
    </source>
</evidence>
<dbReference type="Proteomes" id="UP000656244">
    <property type="component" value="Unassembled WGS sequence"/>
</dbReference>
<feature type="transmembrane region" description="Helical" evidence="1">
    <location>
        <begin position="53"/>
        <end position="74"/>
    </location>
</feature>
<reference evidence="2" key="1">
    <citation type="submission" date="2020-08" db="EMBL/GenBank/DDBJ databases">
        <title>Hyunsoonleella sp. strain SJ7 genome sequencing and assembly.</title>
        <authorList>
            <person name="Kim I."/>
        </authorList>
    </citation>
    <scope>NUCLEOTIDE SEQUENCE</scope>
    <source>
        <strain evidence="2">SJ7</strain>
    </source>
</reference>
<accession>A0A923HDP5</accession>
<keyword evidence="1" id="KW-1133">Transmembrane helix</keyword>
<evidence type="ECO:0000256" key="1">
    <source>
        <dbReference type="SAM" id="Phobius"/>
    </source>
</evidence>
<sequence length="231" mass="26433">MKLTLKPNQVFKFLLFAFILLLIGNLLGIYLILEKGYVYEKSIVRIFSFDLEQNLPAFFSTGLFLLSATLLFLIGRNKKSKYKLHWLALSIIFFFLALDEAISIHELFNYSMRNIFGATGYFHFAWVIPYAVVSILVLIAFTKFLLALPKRTTLIMILAGILFVSGAIGMEMIAANYVNEFGDYQYIGTYMVFFTIEESLEMLGLILFIYGLLDFMGLTNLKPLKLKVKGK</sequence>